<accession>A0A5C3PGM8</accession>
<feature type="coiled-coil region" evidence="1">
    <location>
        <begin position="121"/>
        <end position="169"/>
    </location>
</feature>
<dbReference type="STRING" id="1314778.A0A5C3PGM8"/>
<evidence type="ECO:0000313" key="5">
    <source>
        <dbReference type="Proteomes" id="UP000308197"/>
    </source>
</evidence>
<keyword evidence="5" id="KW-1185">Reference proteome</keyword>
<name>A0A5C3PGM8_9APHY</name>
<keyword evidence="1" id="KW-0175">Coiled coil</keyword>
<proteinExistence type="predicted"/>
<dbReference type="Proteomes" id="UP000308197">
    <property type="component" value="Unassembled WGS sequence"/>
</dbReference>
<reference evidence="4 5" key="1">
    <citation type="journal article" date="2019" name="Nat. Ecol. Evol.">
        <title>Megaphylogeny resolves global patterns of mushroom evolution.</title>
        <authorList>
            <person name="Varga T."/>
            <person name="Krizsan K."/>
            <person name="Foldi C."/>
            <person name="Dima B."/>
            <person name="Sanchez-Garcia M."/>
            <person name="Sanchez-Ramirez S."/>
            <person name="Szollosi G.J."/>
            <person name="Szarkandi J.G."/>
            <person name="Papp V."/>
            <person name="Albert L."/>
            <person name="Andreopoulos W."/>
            <person name="Angelini C."/>
            <person name="Antonin V."/>
            <person name="Barry K.W."/>
            <person name="Bougher N.L."/>
            <person name="Buchanan P."/>
            <person name="Buyck B."/>
            <person name="Bense V."/>
            <person name="Catcheside P."/>
            <person name="Chovatia M."/>
            <person name="Cooper J."/>
            <person name="Damon W."/>
            <person name="Desjardin D."/>
            <person name="Finy P."/>
            <person name="Geml J."/>
            <person name="Haridas S."/>
            <person name="Hughes K."/>
            <person name="Justo A."/>
            <person name="Karasinski D."/>
            <person name="Kautmanova I."/>
            <person name="Kiss B."/>
            <person name="Kocsube S."/>
            <person name="Kotiranta H."/>
            <person name="LaButti K.M."/>
            <person name="Lechner B.E."/>
            <person name="Liimatainen K."/>
            <person name="Lipzen A."/>
            <person name="Lukacs Z."/>
            <person name="Mihaltcheva S."/>
            <person name="Morgado L.N."/>
            <person name="Niskanen T."/>
            <person name="Noordeloos M.E."/>
            <person name="Ohm R.A."/>
            <person name="Ortiz-Santana B."/>
            <person name="Ovrebo C."/>
            <person name="Racz N."/>
            <person name="Riley R."/>
            <person name="Savchenko A."/>
            <person name="Shiryaev A."/>
            <person name="Soop K."/>
            <person name="Spirin V."/>
            <person name="Szebenyi C."/>
            <person name="Tomsovsky M."/>
            <person name="Tulloss R.E."/>
            <person name="Uehling J."/>
            <person name="Grigoriev I.V."/>
            <person name="Vagvolgyi C."/>
            <person name="Papp T."/>
            <person name="Martin F.M."/>
            <person name="Miettinen O."/>
            <person name="Hibbett D.S."/>
            <person name="Nagy L.G."/>
        </authorList>
    </citation>
    <scope>NUCLEOTIDE SEQUENCE [LARGE SCALE GENOMIC DNA]</scope>
    <source>
        <strain evidence="4 5">HHB13444</strain>
    </source>
</reference>
<evidence type="ECO:0000313" key="4">
    <source>
        <dbReference type="EMBL" id="TFK88915.1"/>
    </source>
</evidence>
<dbReference type="CDD" id="cd22249">
    <property type="entry name" value="UDM1_RNF168_RNF169-like"/>
    <property type="match status" value="1"/>
</dbReference>
<evidence type="ECO:0000256" key="1">
    <source>
        <dbReference type="SAM" id="Coils"/>
    </source>
</evidence>
<dbReference type="InParanoid" id="A0A5C3PGM8"/>
<gene>
    <name evidence="4" type="ORF">K466DRAFT_598207</name>
</gene>
<dbReference type="AlphaFoldDB" id="A0A5C3PGM8"/>
<keyword evidence="3" id="KW-0812">Transmembrane</keyword>
<sequence>MFSDYAPSVASRDPPPRYQEVYTAHTPPVSTPAGPSIASRYVAPLPWPISDERSPLLSKHEPKRRRVLRLLCAVLGFILLVIFILQNLSLISCPLDDVSASDKRAIRRQWKAQMKDHDLLVKQWAADREQHTLEMHQWEDERAQWREERNKWEEERKSEERHRKEVERRRQGVYWTDSIGDAHCSAYSTRVYRATLKDIPPDLNWLEVCSDMPNTVHDRPVDRPDSCQPNDQGEMQASWLVNWDEPGCVPYWDKIQYKRCAPGKPGIAHFEARLWGMNHGENWETMCATTPGQIDGRDIGHPTSCVNKGIFAGMVGTWELPQKFC</sequence>
<keyword evidence="3" id="KW-1133">Transmembrane helix</keyword>
<keyword evidence="3" id="KW-0472">Membrane</keyword>
<dbReference type="EMBL" id="ML211094">
    <property type="protein sequence ID" value="TFK88915.1"/>
    <property type="molecule type" value="Genomic_DNA"/>
</dbReference>
<feature type="transmembrane region" description="Helical" evidence="3">
    <location>
        <begin position="67"/>
        <end position="85"/>
    </location>
</feature>
<organism evidence="4 5">
    <name type="scientific">Polyporus arcularius HHB13444</name>
    <dbReference type="NCBI Taxonomy" id="1314778"/>
    <lineage>
        <taxon>Eukaryota</taxon>
        <taxon>Fungi</taxon>
        <taxon>Dikarya</taxon>
        <taxon>Basidiomycota</taxon>
        <taxon>Agaricomycotina</taxon>
        <taxon>Agaricomycetes</taxon>
        <taxon>Polyporales</taxon>
        <taxon>Polyporaceae</taxon>
        <taxon>Polyporus</taxon>
    </lineage>
</organism>
<evidence type="ECO:0000256" key="3">
    <source>
        <dbReference type="SAM" id="Phobius"/>
    </source>
</evidence>
<feature type="region of interest" description="Disordered" evidence="2">
    <location>
        <begin position="1"/>
        <end position="33"/>
    </location>
</feature>
<protein>
    <submittedName>
        <fullName evidence="4">Uncharacterized protein</fullName>
    </submittedName>
</protein>
<evidence type="ECO:0000256" key="2">
    <source>
        <dbReference type="SAM" id="MobiDB-lite"/>
    </source>
</evidence>